<dbReference type="EMBL" id="MU864411">
    <property type="protein sequence ID" value="KAK4186986.1"/>
    <property type="molecule type" value="Genomic_DNA"/>
</dbReference>
<proteinExistence type="predicted"/>
<accession>A0AAN6WS52</accession>
<dbReference type="AlphaFoldDB" id="A0AAN6WS52"/>
<organism evidence="1 2">
    <name type="scientific">Podospora australis</name>
    <dbReference type="NCBI Taxonomy" id="1536484"/>
    <lineage>
        <taxon>Eukaryota</taxon>
        <taxon>Fungi</taxon>
        <taxon>Dikarya</taxon>
        <taxon>Ascomycota</taxon>
        <taxon>Pezizomycotina</taxon>
        <taxon>Sordariomycetes</taxon>
        <taxon>Sordariomycetidae</taxon>
        <taxon>Sordariales</taxon>
        <taxon>Podosporaceae</taxon>
        <taxon>Podospora</taxon>
    </lineage>
</organism>
<evidence type="ECO:0000313" key="1">
    <source>
        <dbReference type="EMBL" id="KAK4186986.1"/>
    </source>
</evidence>
<gene>
    <name evidence="1" type="ORF">QBC35DRAFT_385879</name>
</gene>
<reference evidence="1" key="2">
    <citation type="submission" date="2023-05" db="EMBL/GenBank/DDBJ databases">
        <authorList>
            <consortium name="Lawrence Berkeley National Laboratory"/>
            <person name="Steindorff A."/>
            <person name="Hensen N."/>
            <person name="Bonometti L."/>
            <person name="Westerberg I."/>
            <person name="Brannstrom I.O."/>
            <person name="Guillou S."/>
            <person name="Cros-Aarteil S."/>
            <person name="Calhoun S."/>
            <person name="Haridas S."/>
            <person name="Kuo A."/>
            <person name="Mondo S."/>
            <person name="Pangilinan J."/>
            <person name="Riley R."/>
            <person name="Labutti K."/>
            <person name="Andreopoulos B."/>
            <person name="Lipzen A."/>
            <person name="Chen C."/>
            <person name="Yanf M."/>
            <person name="Daum C."/>
            <person name="Ng V."/>
            <person name="Clum A."/>
            <person name="Ohm R."/>
            <person name="Martin F."/>
            <person name="Silar P."/>
            <person name="Natvig D."/>
            <person name="Lalanne C."/>
            <person name="Gautier V."/>
            <person name="Ament-Velasquez S.L."/>
            <person name="Kruys A."/>
            <person name="Hutchinson M.I."/>
            <person name="Powell A.J."/>
            <person name="Barry K."/>
            <person name="Miller A.N."/>
            <person name="Grigoriev I.V."/>
            <person name="Debuchy R."/>
            <person name="Gladieux P."/>
            <person name="Thoren M.H."/>
            <person name="Johannesson H."/>
        </authorList>
    </citation>
    <scope>NUCLEOTIDE SEQUENCE</scope>
    <source>
        <strain evidence="1">PSN309</strain>
    </source>
</reference>
<name>A0AAN6WS52_9PEZI</name>
<comment type="caution">
    <text evidence="1">The sequence shown here is derived from an EMBL/GenBank/DDBJ whole genome shotgun (WGS) entry which is preliminary data.</text>
</comment>
<sequence>MGFSPNYAGDILDRRNHSADIDPNQNCSILITDLPGDTTVKSLFSALASKIAPFDRVYACYVNGPDASRAFTTAAAKVVTLTRSGAEALYNGIASGRFVINDKTAKAVWNRIMVAPQTLPNFDSHVLVIQGHPALANLQTLEQFLGVLGPNFDTECVVTKKIERPFSSESIIEWRFGSYRAQAAAVKRVLGVYLPALKVRFGADPCARS</sequence>
<protein>
    <submittedName>
        <fullName evidence="1">Uncharacterized protein</fullName>
    </submittedName>
</protein>
<keyword evidence="2" id="KW-1185">Reference proteome</keyword>
<evidence type="ECO:0000313" key="2">
    <source>
        <dbReference type="Proteomes" id="UP001302126"/>
    </source>
</evidence>
<dbReference type="Proteomes" id="UP001302126">
    <property type="component" value="Unassembled WGS sequence"/>
</dbReference>
<reference evidence="1" key="1">
    <citation type="journal article" date="2023" name="Mol. Phylogenet. Evol.">
        <title>Genome-scale phylogeny and comparative genomics of the fungal order Sordariales.</title>
        <authorList>
            <person name="Hensen N."/>
            <person name="Bonometti L."/>
            <person name="Westerberg I."/>
            <person name="Brannstrom I.O."/>
            <person name="Guillou S."/>
            <person name="Cros-Aarteil S."/>
            <person name="Calhoun S."/>
            <person name="Haridas S."/>
            <person name="Kuo A."/>
            <person name="Mondo S."/>
            <person name="Pangilinan J."/>
            <person name="Riley R."/>
            <person name="LaButti K."/>
            <person name="Andreopoulos B."/>
            <person name="Lipzen A."/>
            <person name="Chen C."/>
            <person name="Yan M."/>
            <person name="Daum C."/>
            <person name="Ng V."/>
            <person name="Clum A."/>
            <person name="Steindorff A."/>
            <person name="Ohm R.A."/>
            <person name="Martin F."/>
            <person name="Silar P."/>
            <person name="Natvig D.O."/>
            <person name="Lalanne C."/>
            <person name="Gautier V."/>
            <person name="Ament-Velasquez S.L."/>
            <person name="Kruys A."/>
            <person name="Hutchinson M.I."/>
            <person name="Powell A.J."/>
            <person name="Barry K."/>
            <person name="Miller A.N."/>
            <person name="Grigoriev I.V."/>
            <person name="Debuchy R."/>
            <person name="Gladieux P."/>
            <person name="Hiltunen Thoren M."/>
            <person name="Johannesson H."/>
        </authorList>
    </citation>
    <scope>NUCLEOTIDE SEQUENCE</scope>
    <source>
        <strain evidence="1">PSN309</strain>
    </source>
</reference>